<accession>A0A9W9C8T1</accession>
<dbReference type="OrthoDB" id="1046782at2759"/>
<dbReference type="CDD" id="cd00180">
    <property type="entry name" value="PKc"/>
    <property type="match status" value="1"/>
</dbReference>
<dbReference type="Proteomes" id="UP001140513">
    <property type="component" value="Unassembled WGS sequence"/>
</dbReference>
<feature type="region of interest" description="Disordered" evidence="1">
    <location>
        <begin position="700"/>
        <end position="723"/>
    </location>
</feature>
<evidence type="ECO:0000313" key="4">
    <source>
        <dbReference type="Proteomes" id="UP001140513"/>
    </source>
</evidence>
<dbReference type="InterPro" id="IPR000719">
    <property type="entry name" value="Prot_kinase_dom"/>
</dbReference>
<gene>
    <name evidence="3" type="ORF">N0V89_010127</name>
</gene>
<dbReference type="RefSeq" id="XP_056068137.1">
    <property type="nucleotide sequence ID" value="XM_056218872.1"/>
</dbReference>
<protein>
    <recommendedName>
        <fullName evidence="2">Protein kinase domain-containing protein</fullName>
    </recommendedName>
</protein>
<reference evidence="3" key="1">
    <citation type="submission" date="2022-10" db="EMBL/GenBank/DDBJ databases">
        <title>Tapping the CABI collections for fungal endophytes: first genome assemblies for Collariella, Neodidymelliopsis, Ascochyta clinopodiicola, Didymella pomorum, Didymosphaeria variabile, Neocosmospora piperis and Neocucurbitaria cava.</title>
        <authorList>
            <person name="Hill R."/>
        </authorList>
    </citation>
    <scope>NUCLEOTIDE SEQUENCE</scope>
    <source>
        <strain evidence="3">IMI 356815</strain>
    </source>
</reference>
<dbReference type="GO" id="GO:0005524">
    <property type="term" value="F:ATP binding"/>
    <property type="evidence" value="ECO:0007669"/>
    <property type="project" value="InterPro"/>
</dbReference>
<dbReference type="Gene3D" id="1.10.510.10">
    <property type="entry name" value="Transferase(Phosphotransferase) domain 1"/>
    <property type="match status" value="2"/>
</dbReference>
<dbReference type="SMART" id="SM00220">
    <property type="entry name" value="S_TKc"/>
    <property type="match status" value="1"/>
</dbReference>
<dbReference type="AlphaFoldDB" id="A0A9W9C8T1"/>
<dbReference type="InterPro" id="IPR011009">
    <property type="entry name" value="Kinase-like_dom_sf"/>
</dbReference>
<keyword evidence="4" id="KW-1185">Reference proteome</keyword>
<proteinExistence type="predicted"/>
<evidence type="ECO:0000256" key="1">
    <source>
        <dbReference type="SAM" id="MobiDB-lite"/>
    </source>
</evidence>
<evidence type="ECO:0000313" key="3">
    <source>
        <dbReference type="EMBL" id="KAJ4348749.1"/>
    </source>
</evidence>
<dbReference type="Pfam" id="PF00069">
    <property type="entry name" value="Pkinase"/>
    <property type="match status" value="1"/>
</dbReference>
<dbReference type="SUPFAM" id="SSF56112">
    <property type="entry name" value="Protein kinase-like (PK-like)"/>
    <property type="match status" value="1"/>
</dbReference>
<organism evidence="3 4">
    <name type="scientific">Didymosphaeria variabile</name>
    <dbReference type="NCBI Taxonomy" id="1932322"/>
    <lineage>
        <taxon>Eukaryota</taxon>
        <taxon>Fungi</taxon>
        <taxon>Dikarya</taxon>
        <taxon>Ascomycota</taxon>
        <taxon>Pezizomycotina</taxon>
        <taxon>Dothideomycetes</taxon>
        <taxon>Pleosporomycetidae</taxon>
        <taxon>Pleosporales</taxon>
        <taxon>Massarineae</taxon>
        <taxon>Didymosphaeriaceae</taxon>
        <taxon>Didymosphaeria</taxon>
    </lineage>
</organism>
<dbReference type="PANTHER" id="PTHR24359:SF1">
    <property type="entry name" value="INHIBITOR OF NUCLEAR FACTOR KAPPA-B KINASE EPSILON SUBUNIT HOMOLOG 1-RELATED"/>
    <property type="match status" value="1"/>
</dbReference>
<dbReference type="GeneID" id="80913657"/>
<evidence type="ECO:0000259" key="2">
    <source>
        <dbReference type="PROSITE" id="PS50011"/>
    </source>
</evidence>
<dbReference type="PANTHER" id="PTHR24359">
    <property type="entry name" value="SERINE/THREONINE-PROTEIN KINASE SBK1"/>
    <property type="match status" value="1"/>
</dbReference>
<sequence>MTPKIRVKIEDPSVQTYVEECNHALEGLDKELHLADLEHADSLISSEPCSKDDTASFERHEILSSGKPGNVSHGAVVSGSTTTNHQPHERRRSVVVKHQDRTVIIPRARPVRPQPVKRKSSGFPFRALQHSQTFDVVKSIAVNVSRKAIKLCRWPDRTRKRPESLKERLNTARELSPFCDQHFIPLALLEELITHDVVAKELARDRSLLGKLRLDADKRGLYKLKSRSTNRLLIQESERTYRKVFAVLTLIDQASCIWKFVDEGICDSTLPISAEQIDKSQHHFRLRSEDTCKPLKCFQDWSPKSIADFMKSQWEVIALHFKGGLDAGNHYEVQPDEVLPFTKFNNEYRKGGFGQVFTAEIEESHRSFPNKDVAVKRLTNTYEDPVRNREAFKHESGILRSLAKQTHINKHLTELLTTFERANEFYLVFPWADTDLEGFWEQHSPQPELSGWLLEQFRGLSEALYVIHRYQTTKETTIPYQGSIMRTLPTTKVAGSEPLNFLGRHGDIKPHNILFFGQGGSKIQHGILKITDFGITRFTPENIVSERDKGNVPNSPTYRSPECDLRNIELSSQCDIWALGCVYLVFLTWYLGNHKEVKDFANERMSPDLYLHGIINDSFFTIDPDESAPRRASVKSSVKAKINDLRCREACTEPFQQLIHMIENGMIIVIEKEPEGLAVPSHHHRRLSSSSIMQKLETMSHLNGARDDEEESPRTPRHRLSMQ</sequence>
<dbReference type="EMBL" id="JAPEUX010000007">
    <property type="protein sequence ID" value="KAJ4348749.1"/>
    <property type="molecule type" value="Genomic_DNA"/>
</dbReference>
<dbReference type="GO" id="GO:0004674">
    <property type="term" value="F:protein serine/threonine kinase activity"/>
    <property type="evidence" value="ECO:0007669"/>
    <property type="project" value="TreeGrafter"/>
</dbReference>
<dbReference type="PROSITE" id="PS50011">
    <property type="entry name" value="PROTEIN_KINASE_DOM"/>
    <property type="match status" value="1"/>
</dbReference>
<name>A0A9W9C8T1_9PLEO</name>
<feature type="domain" description="Protein kinase" evidence="2">
    <location>
        <begin position="342"/>
        <end position="723"/>
    </location>
</feature>
<comment type="caution">
    <text evidence="3">The sequence shown here is derived from an EMBL/GenBank/DDBJ whole genome shotgun (WGS) entry which is preliminary data.</text>
</comment>
<feature type="region of interest" description="Disordered" evidence="1">
    <location>
        <begin position="62"/>
        <end position="96"/>
    </location>
</feature>